<proteinExistence type="predicted"/>
<organism evidence="2 3">
    <name type="scientific">Paenibacillus sambharensis</name>
    <dbReference type="NCBI Taxonomy" id="1803190"/>
    <lineage>
        <taxon>Bacteria</taxon>
        <taxon>Bacillati</taxon>
        <taxon>Bacillota</taxon>
        <taxon>Bacilli</taxon>
        <taxon>Bacillales</taxon>
        <taxon>Paenibacillaceae</taxon>
        <taxon>Paenibacillus</taxon>
    </lineage>
</organism>
<accession>A0A2W1LN94</accession>
<comment type="caution">
    <text evidence="2">The sequence shown here is derived from an EMBL/GenBank/DDBJ whole genome shotgun (WGS) entry which is preliminary data.</text>
</comment>
<dbReference type="AlphaFoldDB" id="A0A2W1LN94"/>
<gene>
    <name evidence="2" type="ORF">DNH61_07785</name>
</gene>
<evidence type="ECO:0000313" key="3">
    <source>
        <dbReference type="Proteomes" id="UP000249522"/>
    </source>
</evidence>
<dbReference type="OrthoDB" id="1697005at2"/>
<evidence type="ECO:0000313" key="2">
    <source>
        <dbReference type="EMBL" id="PZD96402.1"/>
    </source>
</evidence>
<dbReference type="EMBL" id="QKRB01000038">
    <property type="protein sequence ID" value="PZD96402.1"/>
    <property type="molecule type" value="Genomic_DNA"/>
</dbReference>
<dbReference type="Proteomes" id="UP000249522">
    <property type="component" value="Unassembled WGS sequence"/>
</dbReference>
<protein>
    <recommendedName>
        <fullName evidence="1">Cyanophage baseplate Pam3 plug gp18 domain-containing protein</fullName>
    </recommendedName>
</protein>
<reference evidence="2 3" key="1">
    <citation type="submission" date="2018-06" db="EMBL/GenBank/DDBJ databases">
        <title>Paenibacillus imtechensis sp. nov.</title>
        <authorList>
            <person name="Pinnaka A.K."/>
            <person name="Singh H."/>
            <person name="Kaur M."/>
        </authorList>
    </citation>
    <scope>NUCLEOTIDE SEQUENCE [LARGE SCALE GENOMIC DNA]</scope>
    <source>
        <strain evidence="2 3">SMB1</strain>
    </source>
</reference>
<evidence type="ECO:0000259" key="1">
    <source>
        <dbReference type="Pfam" id="PF22479"/>
    </source>
</evidence>
<dbReference type="Pfam" id="PF22479">
    <property type="entry name" value="Pam3_gp18"/>
    <property type="match status" value="1"/>
</dbReference>
<keyword evidence="3" id="KW-1185">Reference proteome</keyword>
<dbReference type="InterPro" id="IPR054252">
    <property type="entry name" value="Pam3_gp18"/>
</dbReference>
<sequence>MAYIDIEKELIPYRFDMTIADKEYTFEIHYNAEHDFFTLSLEREGKLLVSGEKLVYGRALFADVWDSHFPEIAIIPYDESGQAAEVNWSTLSSSVFLYLMEEETDAD</sequence>
<name>A0A2W1LN94_9BACL</name>
<feature type="domain" description="Cyanophage baseplate Pam3 plug gp18" evidence="1">
    <location>
        <begin position="1"/>
        <end position="101"/>
    </location>
</feature>
<dbReference type="RefSeq" id="WP_111146096.1">
    <property type="nucleotide sequence ID" value="NZ_QKRB01000038.1"/>
</dbReference>